<dbReference type="RefSeq" id="WP_135992846.1">
    <property type="nucleotide sequence ID" value="NZ_CANEQW010000029.1"/>
</dbReference>
<feature type="chain" id="PRO_5020217346" evidence="1">
    <location>
        <begin position="27"/>
        <end position="332"/>
    </location>
</feature>
<dbReference type="EMBL" id="SRYD01000009">
    <property type="protein sequence ID" value="TGY75701.1"/>
    <property type="molecule type" value="Genomic_DNA"/>
</dbReference>
<proteinExistence type="predicted"/>
<evidence type="ECO:0000313" key="2">
    <source>
        <dbReference type="EMBL" id="TGY75701.1"/>
    </source>
</evidence>
<protein>
    <submittedName>
        <fullName evidence="2">Uncharacterized protein</fullName>
    </submittedName>
</protein>
<dbReference type="Proteomes" id="UP000306630">
    <property type="component" value="Unassembled WGS sequence"/>
</dbReference>
<keyword evidence="1" id="KW-0732">Signal</keyword>
<comment type="caution">
    <text evidence="2">The sequence shown here is derived from an EMBL/GenBank/DDBJ whole genome shotgun (WGS) entry which is preliminary data.</text>
</comment>
<organism evidence="2 3">
    <name type="scientific">Muribaculum intestinale</name>
    <dbReference type="NCBI Taxonomy" id="1796646"/>
    <lineage>
        <taxon>Bacteria</taxon>
        <taxon>Pseudomonadati</taxon>
        <taxon>Bacteroidota</taxon>
        <taxon>Bacteroidia</taxon>
        <taxon>Bacteroidales</taxon>
        <taxon>Muribaculaceae</taxon>
        <taxon>Muribaculum</taxon>
    </lineage>
</organism>
<accession>A0A4S2G1U9</accession>
<reference evidence="2 3" key="1">
    <citation type="submission" date="2019-04" db="EMBL/GenBank/DDBJ databases">
        <title>Microbes associate with the intestines of laboratory mice.</title>
        <authorList>
            <person name="Navarre W."/>
            <person name="Wong E."/>
            <person name="Huang K."/>
            <person name="Tropini C."/>
            <person name="Ng K."/>
            <person name="Yu B."/>
        </authorList>
    </citation>
    <scope>NUCLEOTIDE SEQUENCE [LARGE SCALE GENOMIC DNA]</scope>
    <source>
        <strain evidence="2 3">NM06_A21</strain>
    </source>
</reference>
<sequence>MSSHSSLPVFCAAVAAALCLPSVVCGRDGTVVPSRRYYAAGDTVVCVPADASYFAVELRASLPGMKEGRGCSADRVGLTDGAGQWAMLCGFNSDYGSEFDRRGLRLVYGHTDVGGRTVAIDSVDVYDDVNTMRGFNTLALEWSRTESGARLDMFVGSKQPRLVMSVAAPMPEEPVRISGHGRREVETLMTEWSKDPRDALFTGWTQEALDERFSHSTDAVEGYWSYFDRRTDDDRARIGGKYRLAIVGNGSPGGYDILYADGAVTGAGLWRKAMLKGRMTASRFEHMWQIEWYDANGDLLDDDEAYATLSLPAGVLSVEFPLYRSRIRFAKD</sequence>
<evidence type="ECO:0000256" key="1">
    <source>
        <dbReference type="SAM" id="SignalP"/>
    </source>
</evidence>
<name>A0A4S2G1U9_9BACT</name>
<gene>
    <name evidence="2" type="ORF">E5333_03375</name>
</gene>
<dbReference type="AlphaFoldDB" id="A0A4S2G1U9"/>
<feature type="signal peptide" evidence="1">
    <location>
        <begin position="1"/>
        <end position="26"/>
    </location>
</feature>
<evidence type="ECO:0000313" key="3">
    <source>
        <dbReference type="Proteomes" id="UP000306630"/>
    </source>
</evidence>